<dbReference type="GO" id="GO:0046872">
    <property type="term" value="F:metal ion binding"/>
    <property type="evidence" value="ECO:0007669"/>
    <property type="project" value="UniProtKB-KW"/>
</dbReference>
<proteinExistence type="inferred from homology"/>
<keyword evidence="5" id="KW-0479">Metal-binding</keyword>
<evidence type="ECO:0000256" key="4">
    <source>
        <dbReference type="ARBA" id="ARBA00022695"/>
    </source>
</evidence>
<keyword evidence="6" id="KW-0547">Nucleotide-binding</keyword>
<keyword evidence="3 11" id="KW-0808">Transferase</keyword>
<keyword evidence="4" id="KW-0548">Nucleotidyltransferase</keyword>
<evidence type="ECO:0000256" key="8">
    <source>
        <dbReference type="ARBA" id="ARBA00022842"/>
    </source>
</evidence>
<evidence type="ECO:0000256" key="2">
    <source>
        <dbReference type="ARBA" id="ARBA00022649"/>
    </source>
</evidence>
<dbReference type="SUPFAM" id="SSF81301">
    <property type="entry name" value="Nucleotidyltransferase"/>
    <property type="match status" value="1"/>
</dbReference>
<evidence type="ECO:0000256" key="6">
    <source>
        <dbReference type="ARBA" id="ARBA00022741"/>
    </source>
</evidence>
<evidence type="ECO:0000256" key="3">
    <source>
        <dbReference type="ARBA" id="ARBA00022679"/>
    </source>
</evidence>
<feature type="domain" description="Polymerase nucleotidyl transferase" evidence="10">
    <location>
        <begin position="7"/>
        <end position="89"/>
    </location>
</feature>
<accession>J2ZQX7</accession>
<dbReference type="Gene3D" id="3.30.460.10">
    <property type="entry name" value="Beta Polymerase, domain 2"/>
    <property type="match status" value="1"/>
</dbReference>
<dbReference type="eggNOG" id="COG1669">
    <property type="taxonomic scope" value="Bacteria"/>
</dbReference>
<dbReference type="GeneID" id="64255428"/>
<sequence length="97" mass="10863">MTIDTKALAEACARFGVARLRVFGSVLTDHFDPHTSDIDFLVDFQAGRNDRFADFFGLQDELTRIFGRKIDLVVAESVKNPYFKSSVLRGAEDVYAA</sequence>
<keyword evidence="8" id="KW-0460">Magnesium</keyword>
<evidence type="ECO:0000313" key="11">
    <source>
        <dbReference type="EMBL" id="EJN84950.1"/>
    </source>
</evidence>
<keyword evidence="2" id="KW-1277">Toxin-antitoxin system</keyword>
<evidence type="ECO:0000313" key="12">
    <source>
        <dbReference type="Proteomes" id="UP000007814"/>
    </source>
</evidence>
<evidence type="ECO:0000256" key="5">
    <source>
        <dbReference type="ARBA" id="ARBA00022723"/>
    </source>
</evidence>
<gene>
    <name evidence="11" type="ORF">HMPREF1129_0063</name>
</gene>
<comment type="cofactor">
    <cofactor evidence="1">
        <name>Mg(2+)</name>
        <dbReference type="ChEBI" id="CHEBI:18420"/>
    </cofactor>
</comment>
<comment type="similarity">
    <text evidence="9">Belongs to the MntA antitoxin family.</text>
</comment>
<evidence type="ECO:0000256" key="7">
    <source>
        <dbReference type="ARBA" id="ARBA00022840"/>
    </source>
</evidence>
<dbReference type="GO" id="GO:0016779">
    <property type="term" value="F:nucleotidyltransferase activity"/>
    <property type="evidence" value="ECO:0007669"/>
    <property type="project" value="UniProtKB-KW"/>
</dbReference>
<dbReference type="PANTHER" id="PTHR33571">
    <property type="entry name" value="SSL8005 PROTEIN"/>
    <property type="match status" value="1"/>
</dbReference>
<dbReference type="Pfam" id="PF01909">
    <property type="entry name" value="NTP_transf_2"/>
    <property type="match status" value="1"/>
</dbReference>
<organism evidence="11 12">
    <name type="scientific">Actinomyces naeslundii (strain ATCC 12104 / DSM 43013 / CCUG 2238 / JCM 8349 / NCTC 10301 / Howell 279)</name>
    <dbReference type="NCBI Taxonomy" id="1115803"/>
    <lineage>
        <taxon>Bacteria</taxon>
        <taxon>Bacillati</taxon>
        <taxon>Actinomycetota</taxon>
        <taxon>Actinomycetes</taxon>
        <taxon>Actinomycetales</taxon>
        <taxon>Actinomycetaceae</taxon>
        <taxon>Actinomyces</taxon>
    </lineage>
</organism>
<dbReference type="CDD" id="cd05403">
    <property type="entry name" value="NT_KNTase_like"/>
    <property type="match status" value="1"/>
</dbReference>
<evidence type="ECO:0000256" key="9">
    <source>
        <dbReference type="ARBA" id="ARBA00038276"/>
    </source>
</evidence>
<dbReference type="EMBL" id="ALJK01000110">
    <property type="protein sequence ID" value="EJN84950.1"/>
    <property type="molecule type" value="Genomic_DNA"/>
</dbReference>
<protein>
    <submittedName>
        <fullName evidence="11">Nucleotidyltransferase domain protein</fullName>
    </submittedName>
</protein>
<dbReference type="RefSeq" id="WP_003782358.1">
    <property type="nucleotide sequence ID" value="NZ_ALJK01000110.1"/>
</dbReference>
<comment type="caution">
    <text evidence="11">The sequence shown here is derived from an EMBL/GenBank/DDBJ whole genome shotgun (WGS) entry which is preliminary data.</text>
</comment>
<evidence type="ECO:0000256" key="1">
    <source>
        <dbReference type="ARBA" id="ARBA00001946"/>
    </source>
</evidence>
<name>J2ZQX7_ACTNH</name>
<evidence type="ECO:0000259" key="10">
    <source>
        <dbReference type="Pfam" id="PF01909"/>
    </source>
</evidence>
<dbReference type="GO" id="GO:0005524">
    <property type="term" value="F:ATP binding"/>
    <property type="evidence" value="ECO:0007669"/>
    <property type="project" value="UniProtKB-KW"/>
</dbReference>
<dbReference type="AlphaFoldDB" id="J2ZQX7"/>
<dbReference type="InterPro" id="IPR043519">
    <property type="entry name" value="NT_sf"/>
</dbReference>
<keyword evidence="7" id="KW-0067">ATP-binding</keyword>
<dbReference type="Proteomes" id="UP000007814">
    <property type="component" value="Unassembled WGS sequence"/>
</dbReference>
<reference evidence="11 12" key="1">
    <citation type="submission" date="2012-07" db="EMBL/GenBank/DDBJ databases">
        <authorList>
            <person name="Durkin A.S."/>
            <person name="McCorrison J."/>
            <person name="Torralba M."/>
            <person name="Gillis M."/>
            <person name="Methe B."/>
            <person name="Sutton G."/>
            <person name="Nelson K.E."/>
        </authorList>
    </citation>
    <scope>NUCLEOTIDE SEQUENCE [LARGE SCALE GENOMIC DNA]</scope>
    <source>
        <strain evidence="12">ATCC 12104 / DSM 43013 / CCUG 2238 / JCM 8349 / NCTC 10301 / Howell 279</strain>
    </source>
</reference>
<dbReference type="InterPro" id="IPR052038">
    <property type="entry name" value="Type-VII_TA_antitoxin"/>
</dbReference>
<dbReference type="PANTHER" id="PTHR33571:SF12">
    <property type="entry name" value="BSL3053 PROTEIN"/>
    <property type="match status" value="1"/>
</dbReference>
<dbReference type="InterPro" id="IPR002934">
    <property type="entry name" value="Polymerase_NTP_transf_dom"/>
</dbReference>
<dbReference type="PATRIC" id="fig|1115803.3.peg.1253"/>